<feature type="domain" description="Cyanovirin-N" evidence="2">
    <location>
        <begin position="26"/>
        <end position="99"/>
    </location>
</feature>
<dbReference type="Proteomes" id="UP000284842">
    <property type="component" value="Unassembled WGS sequence"/>
</dbReference>
<keyword evidence="1" id="KW-0732">Signal</keyword>
<gene>
    <name evidence="3" type="ORF">CVT24_007806</name>
</gene>
<dbReference type="EMBL" id="NHTK01005815">
    <property type="protein sequence ID" value="PPQ73476.1"/>
    <property type="molecule type" value="Genomic_DNA"/>
</dbReference>
<dbReference type="AlphaFoldDB" id="A0A409W4Q0"/>
<evidence type="ECO:0000256" key="1">
    <source>
        <dbReference type="SAM" id="SignalP"/>
    </source>
</evidence>
<dbReference type="OrthoDB" id="3068152at2759"/>
<keyword evidence="4" id="KW-1185">Reference proteome</keyword>
<dbReference type="InterPro" id="IPR036673">
    <property type="entry name" value="Cyanovirin-N_sf"/>
</dbReference>
<protein>
    <recommendedName>
        <fullName evidence="2">Cyanovirin-N domain-containing protein</fullName>
    </recommendedName>
</protein>
<dbReference type="Pfam" id="PF08881">
    <property type="entry name" value="CVNH"/>
    <property type="match status" value="1"/>
</dbReference>
<proteinExistence type="predicted"/>
<feature type="chain" id="PRO_5019517033" description="Cyanovirin-N domain-containing protein" evidence="1">
    <location>
        <begin position="23"/>
        <end position="117"/>
    </location>
</feature>
<dbReference type="InterPro" id="IPR011058">
    <property type="entry name" value="Cyanovirin-N"/>
</dbReference>
<dbReference type="InParanoid" id="A0A409W4Q0"/>
<dbReference type="Gene3D" id="2.30.60.10">
    <property type="entry name" value="Cyanovirin-N"/>
    <property type="match status" value="1"/>
</dbReference>
<accession>A0A409W4Q0</accession>
<evidence type="ECO:0000259" key="2">
    <source>
        <dbReference type="Pfam" id="PF08881"/>
    </source>
</evidence>
<name>A0A409W4Q0_9AGAR</name>
<dbReference type="SUPFAM" id="SSF51322">
    <property type="entry name" value="Cyanovirin-N"/>
    <property type="match status" value="1"/>
</dbReference>
<evidence type="ECO:0000313" key="4">
    <source>
        <dbReference type="Proteomes" id="UP000284842"/>
    </source>
</evidence>
<sequence length="117" mass="12252">MQLSNILPLVATAFALVHNVAARGDFSKSCTGIYLEGDHFLRATCANGQGGTTNSALDLNACMGISPTFNGNLDCIPNGNYAAFGCNTCLISHATFMVCSCPGNIRTVGDLGRCFRP</sequence>
<feature type="signal peptide" evidence="1">
    <location>
        <begin position="1"/>
        <end position="22"/>
    </location>
</feature>
<evidence type="ECO:0000313" key="3">
    <source>
        <dbReference type="EMBL" id="PPQ73476.1"/>
    </source>
</evidence>
<reference evidence="3 4" key="1">
    <citation type="journal article" date="2018" name="Evol. Lett.">
        <title>Horizontal gene cluster transfer increased hallucinogenic mushroom diversity.</title>
        <authorList>
            <person name="Reynolds H.T."/>
            <person name="Vijayakumar V."/>
            <person name="Gluck-Thaler E."/>
            <person name="Korotkin H.B."/>
            <person name="Matheny P.B."/>
            <person name="Slot J.C."/>
        </authorList>
    </citation>
    <scope>NUCLEOTIDE SEQUENCE [LARGE SCALE GENOMIC DNA]</scope>
    <source>
        <strain evidence="3 4">2629</strain>
    </source>
</reference>
<organism evidence="3 4">
    <name type="scientific">Panaeolus cyanescens</name>
    <dbReference type="NCBI Taxonomy" id="181874"/>
    <lineage>
        <taxon>Eukaryota</taxon>
        <taxon>Fungi</taxon>
        <taxon>Dikarya</taxon>
        <taxon>Basidiomycota</taxon>
        <taxon>Agaricomycotina</taxon>
        <taxon>Agaricomycetes</taxon>
        <taxon>Agaricomycetidae</taxon>
        <taxon>Agaricales</taxon>
        <taxon>Agaricineae</taxon>
        <taxon>Galeropsidaceae</taxon>
        <taxon>Panaeolus</taxon>
    </lineage>
</organism>
<comment type="caution">
    <text evidence="3">The sequence shown here is derived from an EMBL/GenBank/DDBJ whole genome shotgun (WGS) entry which is preliminary data.</text>
</comment>